<feature type="region of interest" description="Disordered" evidence="3">
    <location>
        <begin position="1345"/>
        <end position="1487"/>
    </location>
</feature>
<dbReference type="PROSITE" id="PS50097">
    <property type="entry name" value="BTB"/>
    <property type="match status" value="1"/>
</dbReference>
<accession>U1HU34</accession>
<dbReference type="Gene3D" id="1.25.40.20">
    <property type="entry name" value="Ankyrin repeat-containing domain"/>
    <property type="match status" value="1"/>
</dbReference>
<feature type="repeat" description="RCC1" evidence="2">
    <location>
        <begin position="346"/>
        <end position="399"/>
    </location>
</feature>
<dbReference type="eggNOG" id="KOG4725">
    <property type="taxonomic scope" value="Eukaryota"/>
</dbReference>
<feature type="compositionally biased region" description="Polar residues" evidence="3">
    <location>
        <begin position="1470"/>
        <end position="1487"/>
    </location>
</feature>
<dbReference type="RefSeq" id="XP_007801516.1">
    <property type="nucleotide sequence ID" value="XM_007803325.1"/>
</dbReference>
<feature type="compositionally biased region" description="Polar residues" evidence="3">
    <location>
        <begin position="1774"/>
        <end position="1786"/>
    </location>
</feature>
<feature type="compositionally biased region" description="Low complexity" evidence="3">
    <location>
        <begin position="1267"/>
        <end position="1280"/>
    </location>
</feature>
<dbReference type="SMART" id="SM00225">
    <property type="entry name" value="BTB"/>
    <property type="match status" value="1"/>
</dbReference>
<dbReference type="Gene3D" id="3.30.710.10">
    <property type="entry name" value="Potassium Channel Kv1.1, Chain A"/>
    <property type="match status" value="1"/>
</dbReference>
<protein>
    <recommendedName>
        <fullName evidence="4">BTB domain-containing protein</fullName>
    </recommendedName>
</protein>
<dbReference type="Pfam" id="PF13540">
    <property type="entry name" value="RCC1_2"/>
    <property type="match status" value="1"/>
</dbReference>
<dbReference type="PROSITE" id="PS50012">
    <property type="entry name" value="RCC1_3"/>
    <property type="match status" value="2"/>
</dbReference>
<dbReference type="PRINTS" id="PR00633">
    <property type="entry name" value="RCCNDNSATION"/>
</dbReference>
<dbReference type="Proteomes" id="UP000019373">
    <property type="component" value="Unassembled WGS sequence"/>
</dbReference>
<dbReference type="InterPro" id="IPR009091">
    <property type="entry name" value="RCC1/BLIP-II"/>
</dbReference>
<dbReference type="PANTHER" id="PTHR22872">
    <property type="entry name" value="BTK-BINDING PROTEIN-RELATED"/>
    <property type="match status" value="1"/>
</dbReference>
<dbReference type="InterPro" id="IPR000408">
    <property type="entry name" value="Reg_chr_condens"/>
</dbReference>
<keyword evidence="6" id="KW-1185">Reference proteome</keyword>
<dbReference type="HOGENOM" id="CLU_002285_0_0_1"/>
<dbReference type="EMBL" id="KE721034">
    <property type="protein sequence ID" value="ERF72794.1"/>
    <property type="molecule type" value="Genomic_DNA"/>
</dbReference>
<feature type="compositionally biased region" description="Low complexity" evidence="3">
    <location>
        <begin position="1543"/>
        <end position="1555"/>
    </location>
</feature>
<organism evidence="5 6">
    <name type="scientific">Endocarpon pusillum (strain Z07020 / HMAS-L-300199)</name>
    <name type="common">Lichen-forming fungus</name>
    <dbReference type="NCBI Taxonomy" id="1263415"/>
    <lineage>
        <taxon>Eukaryota</taxon>
        <taxon>Fungi</taxon>
        <taxon>Dikarya</taxon>
        <taxon>Ascomycota</taxon>
        <taxon>Pezizomycotina</taxon>
        <taxon>Eurotiomycetes</taxon>
        <taxon>Chaetothyriomycetidae</taxon>
        <taxon>Verrucariales</taxon>
        <taxon>Verrucariaceae</taxon>
        <taxon>Endocarpon</taxon>
    </lineage>
</organism>
<feature type="compositionally biased region" description="Polar residues" evidence="3">
    <location>
        <begin position="1177"/>
        <end position="1187"/>
    </location>
</feature>
<feature type="region of interest" description="Disordered" evidence="3">
    <location>
        <begin position="203"/>
        <end position="227"/>
    </location>
</feature>
<dbReference type="InterPro" id="IPR002110">
    <property type="entry name" value="Ankyrin_rpt"/>
</dbReference>
<keyword evidence="1" id="KW-0677">Repeat</keyword>
<feature type="region of interest" description="Disordered" evidence="3">
    <location>
        <begin position="1531"/>
        <end position="1788"/>
    </location>
</feature>
<dbReference type="OMA" id="FEFVLRY"/>
<evidence type="ECO:0000256" key="2">
    <source>
        <dbReference type="PROSITE-ProRule" id="PRU00235"/>
    </source>
</evidence>
<dbReference type="eggNOG" id="KOG0783">
    <property type="taxonomic scope" value="Eukaryota"/>
</dbReference>
<feature type="compositionally biased region" description="Basic and acidic residues" evidence="3">
    <location>
        <begin position="1596"/>
        <end position="1771"/>
    </location>
</feature>
<dbReference type="PANTHER" id="PTHR22872:SF2">
    <property type="entry name" value="INHIBITOR OF BRUTON TYROSINE KINASE"/>
    <property type="match status" value="1"/>
</dbReference>
<feature type="domain" description="BTB" evidence="4">
    <location>
        <begin position="928"/>
        <end position="1003"/>
    </location>
</feature>
<dbReference type="SUPFAM" id="SSF50985">
    <property type="entry name" value="RCC1/BLIP-II"/>
    <property type="match status" value="1"/>
</dbReference>
<dbReference type="InterPro" id="IPR036770">
    <property type="entry name" value="Ankyrin_rpt-contain_sf"/>
</dbReference>
<feature type="repeat" description="RCC1" evidence="2">
    <location>
        <begin position="400"/>
        <end position="461"/>
    </location>
</feature>
<evidence type="ECO:0000256" key="3">
    <source>
        <dbReference type="SAM" id="MobiDB-lite"/>
    </source>
</evidence>
<evidence type="ECO:0000259" key="4">
    <source>
        <dbReference type="PROSITE" id="PS50097"/>
    </source>
</evidence>
<feature type="compositionally biased region" description="Polar residues" evidence="3">
    <location>
        <begin position="1380"/>
        <end position="1389"/>
    </location>
</feature>
<dbReference type="InterPro" id="IPR000210">
    <property type="entry name" value="BTB/POZ_dom"/>
</dbReference>
<evidence type="ECO:0000313" key="6">
    <source>
        <dbReference type="Proteomes" id="UP000019373"/>
    </source>
</evidence>
<dbReference type="SUPFAM" id="SSF54695">
    <property type="entry name" value="POZ domain"/>
    <property type="match status" value="1"/>
</dbReference>
<feature type="compositionally biased region" description="Polar residues" evidence="3">
    <location>
        <begin position="1406"/>
        <end position="1422"/>
    </location>
</feature>
<evidence type="ECO:0000256" key="1">
    <source>
        <dbReference type="ARBA" id="ARBA00022737"/>
    </source>
</evidence>
<dbReference type="CDD" id="cd06503">
    <property type="entry name" value="ATP-synt_Fo_b"/>
    <property type="match status" value="2"/>
</dbReference>
<dbReference type="Gene3D" id="2.130.10.30">
    <property type="entry name" value="Regulator of chromosome condensation 1/beta-lactamase-inhibitor protein II"/>
    <property type="match status" value="1"/>
</dbReference>
<proteinExistence type="predicted"/>
<feature type="region of interest" description="Disordered" evidence="3">
    <location>
        <begin position="31"/>
        <end position="50"/>
    </location>
</feature>
<dbReference type="OrthoDB" id="1893551at2759"/>
<dbReference type="SMART" id="SM00248">
    <property type="entry name" value="ANK"/>
    <property type="match status" value="2"/>
</dbReference>
<dbReference type="Pfam" id="PF00651">
    <property type="entry name" value="BTB"/>
    <property type="match status" value="1"/>
</dbReference>
<dbReference type="InterPro" id="IPR051625">
    <property type="entry name" value="Signaling_Regulatory_Domain"/>
</dbReference>
<dbReference type="GeneID" id="19239260"/>
<name>U1HU34_ENDPU</name>
<dbReference type="InterPro" id="IPR011333">
    <property type="entry name" value="SKP1/BTB/POZ_sf"/>
</dbReference>
<dbReference type="SUPFAM" id="SSF48403">
    <property type="entry name" value="Ankyrin repeat"/>
    <property type="match status" value="1"/>
</dbReference>
<sequence length="1800" mass="200031">MIYLWQYFLEDNLDAFRHYLADATFNVGSHKGPGSHISHKGGSSTLPSTSPATTFIKSRKSLENTGRASRTSWKQDQKSYQVNLTRADVNAKDAYGRTLLHLAASSSSPSAFGFVEALLQTPFIDLYIQDLESGWTALHRALYHGHVSIAQALMLRDIDDPTDYASTIVPHVSGGLVKIKDHEGNSPFEVFALTIAARDLQHPSLAIPPPNPEDSISVNSFDADDDAGVDDRSSRHLVKPKINLLGDEVFAFGSNKNLNLGLGDEDDRQFPEQVTLTRPEQLLHWLHIDAQIRWSKDFWDQDLFPSQSMTLPANRLPAIVKHQRVVIQDVIMSKLHTAVITNDPESNVYVCGFGPGGRLGTGDESTRFSYVCLQAGGLSKKHVVTVALGQDHSIAVCEQGEVFTWGSNRYGQLGYSLPQSSSTTNDYPTQLTPRQLFGSLKKEMIVGAAASSLHSVVFSSVALYAFGKNEGQLGLMDADARSLEMQVIPRRVGVSILQSPILMVSAIDRATTILLESHEVIVLTHFGWTKVVFQLEGFTNYFLNGSSATRYDPAGNFISKITSGGNSICALSTFGEVFSIDVSKKQDALATNQSTTNPSKARNALPQPSKLWSIGKSHMSARDIAIGQDGSIILCTASGSVWRKEKRTKIKQASTKGNATKMKDYKFARIPSINRAVGVRSNAYGAYTAIRKDCDVMREQIIVDPQSIWDTMFTMLPFKDLAAPSHDEDSDMENPRPRFWTPATSSSSPAHIKQAILVSTDIEGQVQKLLARHELMVESQYDLWITSSVGDVRIPAHSFIVKARSRVLRHALASFQQSYYFSIPDVLSIEYGPDGQINLIFLGADFLTILNYVFYLYTENIADVWHHTQKRPHMATKYRQVRLDLMKFGATLEMRCMERAARVMTEPAKCLHMDMEIAFNDPTLFKDADVRIELANAVEIKAHSAVLSRRCPFFEGLFIGRAGGSWLRDRRDRANENSDLIRVDLKHVEEQIFRMVLRHIYADTGVEIFDEVVTAGLDEFIDFIIEVMALSNELMLDRLTQACQKVLGQYVTTRNVCQLLNAVAPCSVNEFKHAALEYICLNLETMLEHRLLEELDEDLLMELDQMVQENQLACLPFARSGRAEAELFDQYPELVPQIVQGRQRMVDSLRLRSRLLESEDRVLSAQKSRGAGLERASLTSPSSITRQSVKVDKHIAVADPATASKVHGSDMLFEMDDGHEFECSVESPALSSTTETKYRNDEALPDNVPPLPHWQHAPRGPGNSVHSKPQGPAGSPSGSSLRQDRLSTSTLGKHPGVLVDKSAGTETFVKAWDSPLAGPVKTNFQDIMAQTASKTSNLTLAINHRDAQMKRAPQRQSQRERKKIQHQQSQENVPGPPNEVLSNPDSPISSHKPKSPWQIVPKGPRSPSSQKEPPHDSFSQHASPRPAMTMRQTVAGSSTTPREITPAKPKPHPRSVSIPSVGRSSEPKPQIQSIRHTSATPTVSSSPLSAYHSMADILAQQQGEKTAIKDAVAKRSLQDIQQEQEFQEWWDTEAKKVQEEEQASAAAAARATASRGEGGRRRGGRRKGSGRGGGGASSNDPEIRTAVTAGPSQGDDNARGRSEKKARGKGERGHAVDIDDVARSKKQEARSKKQEARSKKQEARSKKQEARSKKQEARSKKQEARSKKQEARSKKQEARSKKQEARSKKQEARSKKQEARSKKQEARSKKQEARSKKQEARSKKQEARSKKQEARSKKQEARSKKQEARSKKQEARSKKQEARSKKQEARSKKPPNSVQSRCQSQLPMALLFSNVTLILR</sequence>
<dbReference type="Pfam" id="PF12796">
    <property type="entry name" value="Ank_2"/>
    <property type="match status" value="1"/>
</dbReference>
<reference evidence="6" key="1">
    <citation type="journal article" date="2014" name="BMC Genomics">
        <title>Genome characteristics reveal the impact of lichenization on lichen-forming fungus Endocarpon pusillum Hedwig (Verrucariales, Ascomycota).</title>
        <authorList>
            <person name="Wang Y.-Y."/>
            <person name="Liu B."/>
            <person name="Zhang X.-Y."/>
            <person name="Zhou Q.-M."/>
            <person name="Zhang T."/>
            <person name="Li H."/>
            <person name="Yu Y.-F."/>
            <person name="Zhang X.-L."/>
            <person name="Hao X.-Y."/>
            <person name="Wang M."/>
            <person name="Wang L."/>
            <person name="Wei J.-C."/>
        </authorList>
    </citation>
    <scope>NUCLEOTIDE SEQUENCE [LARGE SCALE GENOMIC DNA]</scope>
    <source>
        <strain evidence="6">Z07020 / HMAS-L-300199</strain>
    </source>
</reference>
<evidence type="ECO:0000313" key="5">
    <source>
        <dbReference type="EMBL" id="ERF72794.1"/>
    </source>
</evidence>
<gene>
    <name evidence="5" type="ORF">EPUS_04229</name>
</gene>
<feature type="region of interest" description="Disordered" evidence="3">
    <location>
        <begin position="1226"/>
        <end position="1298"/>
    </location>
</feature>
<feature type="compositionally biased region" description="Polar residues" evidence="3">
    <location>
        <begin position="1430"/>
        <end position="1442"/>
    </location>
</feature>
<feature type="region of interest" description="Disordered" evidence="3">
    <location>
        <begin position="1166"/>
        <end position="1187"/>
    </location>
</feature>